<comment type="caution">
    <text evidence="1">The sequence shown here is derived from an EMBL/GenBank/DDBJ whole genome shotgun (WGS) entry which is preliminary data.</text>
</comment>
<accession>A0ABP6U4H9</accession>
<proteinExistence type="predicted"/>
<keyword evidence="2" id="KW-1185">Reference proteome</keyword>
<reference evidence="2" key="1">
    <citation type="journal article" date="2019" name="Int. J. Syst. Evol. Microbiol.">
        <title>The Global Catalogue of Microorganisms (GCM) 10K type strain sequencing project: providing services to taxonomists for standard genome sequencing and annotation.</title>
        <authorList>
            <consortium name="The Broad Institute Genomics Platform"/>
            <consortium name="The Broad Institute Genome Sequencing Center for Infectious Disease"/>
            <person name="Wu L."/>
            <person name="Ma J."/>
        </authorList>
    </citation>
    <scope>NUCLEOTIDE SEQUENCE [LARGE SCALE GENOMIC DNA]</scope>
    <source>
        <strain evidence="2">JCM 4816</strain>
    </source>
</reference>
<name>A0ABP6U4H9_9ACTN</name>
<gene>
    <name evidence="1" type="ORF">GCM10019016_094120</name>
</gene>
<dbReference type="Proteomes" id="UP001501455">
    <property type="component" value="Unassembled WGS sequence"/>
</dbReference>
<evidence type="ECO:0000313" key="1">
    <source>
        <dbReference type="EMBL" id="GAA3502304.1"/>
    </source>
</evidence>
<sequence length="144" mass="16130">MNLERFTPRVAARLVEARYPDGTLAGMRREVDCPFCGLVHSHGPDLGHRLSHCMDSAPKRSQHVDPRDAFDNPGYVLCDAADEHNWDVERLFAQLFVLRNERARLLAEIASTIAVSAREKRVVQSKQLRADGIAEILTKAGVQL</sequence>
<dbReference type="EMBL" id="BAAAXF010000066">
    <property type="protein sequence ID" value="GAA3502304.1"/>
    <property type="molecule type" value="Genomic_DNA"/>
</dbReference>
<dbReference type="RefSeq" id="WP_345583538.1">
    <property type="nucleotide sequence ID" value="NZ_BAAAXF010000066.1"/>
</dbReference>
<organism evidence="1 2">
    <name type="scientific">Streptomyces prasinosporus</name>
    <dbReference type="NCBI Taxonomy" id="68256"/>
    <lineage>
        <taxon>Bacteria</taxon>
        <taxon>Bacillati</taxon>
        <taxon>Actinomycetota</taxon>
        <taxon>Actinomycetes</taxon>
        <taxon>Kitasatosporales</taxon>
        <taxon>Streptomycetaceae</taxon>
        <taxon>Streptomyces</taxon>
        <taxon>Streptomyces albogriseolus group</taxon>
    </lineage>
</organism>
<evidence type="ECO:0000313" key="2">
    <source>
        <dbReference type="Proteomes" id="UP001501455"/>
    </source>
</evidence>
<protein>
    <submittedName>
        <fullName evidence="1">Uncharacterized protein</fullName>
    </submittedName>
</protein>